<dbReference type="InterPro" id="IPR005531">
    <property type="entry name" value="Asp23"/>
</dbReference>
<gene>
    <name evidence="2" type="ORF">GCM10023200_24840</name>
</gene>
<dbReference type="RefSeq" id="WP_345414713.1">
    <property type="nucleotide sequence ID" value="NZ_BAABHO010000017.1"/>
</dbReference>
<comment type="similarity">
    <text evidence="1">Belongs to the asp23 family.</text>
</comment>
<name>A0ABP9B3R3_9PSEU</name>
<dbReference type="Proteomes" id="UP001500928">
    <property type="component" value="Unassembled WGS sequence"/>
</dbReference>
<keyword evidence="3" id="KW-1185">Reference proteome</keyword>
<evidence type="ECO:0000313" key="3">
    <source>
        <dbReference type="Proteomes" id="UP001500928"/>
    </source>
</evidence>
<dbReference type="EMBL" id="BAABHO010000017">
    <property type="protein sequence ID" value="GAA4789241.1"/>
    <property type="molecule type" value="Genomic_DNA"/>
</dbReference>
<protein>
    <recommendedName>
        <fullName evidence="4">Asp23/Gls24 family envelope stress response protein</fullName>
    </recommendedName>
</protein>
<proteinExistence type="inferred from homology"/>
<dbReference type="PANTHER" id="PTHR34297:SF2">
    <property type="entry name" value="ASP23_GLS24 FAMILY ENVELOPE STRESS RESPONSE PROTEIN"/>
    <property type="match status" value="1"/>
</dbReference>
<dbReference type="Pfam" id="PF03780">
    <property type="entry name" value="Asp23"/>
    <property type="match status" value="1"/>
</dbReference>
<organism evidence="2 3">
    <name type="scientific">Actinomycetospora chlora</name>
    <dbReference type="NCBI Taxonomy" id="663608"/>
    <lineage>
        <taxon>Bacteria</taxon>
        <taxon>Bacillati</taxon>
        <taxon>Actinomycetota</taxon>
        <taxon>Actinomycetes</taxon>
        <taxon>Pseudonocardiales</taxon>
        <taxon>Pseudonocardiaceae</taxon>
        <taxon>Actinomycetospora</taxon>
    </lineage>
</organism>
<evidence type="ECO:0000313" key="2">
    <source>
        <dbReference type="EMBL" id="GAA4789241.1"/>
    </source>
</evidence>
<comment type="caution">
    <text evidence="2">The sequence shown here is derived from an EMBL/GenBank/DDBJ whole genome shotgun (WGS) entry which is preliminary data.</text>
</comment>
<sequence length="123" mass="12600">MTAATVPTTPAAERGELTIADGVVARLVDAAAGEVEGVTVPAAGGLPLGRRARARVRRGEGRLDVGLTLDVTYPTPVAATADAVRDHVVARVRELAGLEVDRVDVEVATLVAADTPRTGRVVA</sequence>
<dbReference type="PANTHER" id="PTHR34297">
    <property type="entry name" value="HYPOTHETICAL CYTOSOLIC PROTEIN-RELATED"/>
    <property type="match status" value="1"/>
</dbReference>
<evidence type="ECO:0000256" key="1">
    <source>
        <dbReference type="ARBA" id="ARBA00005721"/>
    </source>
</evidence>
<accession>A0ABP9B3R3</accession>
<reference evidence="3" key="1">
    <citation type="journal article" date="2019" name="Int. J. Syst. Evol. Microbiol.">
        <title>The Global Catalogue of Microorganisms (GCM) 10K type strain sequencing project: providing services to taxonomists for standard genome sequencing and annotation.</title>
        <authorList>
            <consortium name="The Broad Institute Genomics Platform"/>
            <consortium name="The Broad Institute Genome Sequencing Center for Infectious Disease"/>
            <person name="Wu L."/>
            <person name="Ma J."/>
        </authorList>
    </citation>
    <scope>NUCLEOTIDE SEQUENCE [LARGE SCALE GENOMIC DNA]</scope>
    <source>
        <strain evidence="3">JCM 17979</strain>
    </source>
</reference>
<evidence type="ECO:0008006" key="4">
    <source>
        <dbReference type="Google" id="ProtNLM"/>
    </source>
</evidence>